<dbReference type="SUPFAM" id="SSF52058">
    <property type="entry name" value="L domain-like"/>
    <property type="match status" value="1"/>
</dbReference>
<proteinExistence type="predicted"/>
<sequence>MTRRRWSLYQKSSSLRRHSARHEPECASVVFFGPSTCARVLSVVEVMGSSYENSSSLQCYFLLEVGFPEGCPCLDLLDEIKLFAECFVIHLLFERLIGTTRWFSHFHWDNCFCPVYHSERSPPGCGMRSCVIGLEHVFKLLDPFLFVLIQSSPIGDGQSVEQFGHRRGVVPAGAPMLNRYVDVSGRPPLFGLCPKFRAGGQLSQLLAQFRTCSKLRTLPPDFGLYSKLKTFDIASNNFRGKLPENLCFHGELLTLTVYENHLSSELPESLGNCSSLEIVKIYNNEFYGKIPDGLWRAENLLFFMISHNKFIGELPQKLASGISIFDISYNQFYGGIPSGVSSWTNVVKFIASKNYLNGSIPQELATLPNLERLLLDQNLFKGSLPFDTIS</sequence>
<dbReference type="InterPro" id="IPR001611">
    <property type="entry name" value="Leu-rich_rpt"/>
</dbReference>
<keyword evidence="3" id="KW-0808">Transferase</keyword>
<accession>A0A2K3NXA2</accession>
<dbReference type="AlphaFoldDB" id="A0A2K3NXA2"/>
<comment type="caution">
    <text evidence="3">The sequence shown here is derived from an EMBL/GenBank/DDBJ whole genome shotgun (WGS) entry which is preliminary data.</text>
</comment>
<organism evidence="3 4">
    <name type="scientific">Trifolium pratense</name>
    <name type="common">Red clover</name>
    <dbReference type="NCBI Taxonomy" id="57577"/>
    <lineage>
        <taxon>Eukaryota</taxon>
        <taxon>Viridiplantae</taxon>
        <taxon>Streptophyta</taxon>
        <taxon>Embryophyta</taxon>
        <taxon>Tracheophyta</taxon>
        <taxon>Spermatophyta</taxon>
        <taxon>Magnoliopsida</taxon>
        <taxon>eudicotyledons</taxon>
        <taxon>Gunneridae</taxon>
        <taxon>Pentapetalae</taxon>
        <taxon>rosids</taxon>
        <taxon>fabids</taxon>
        <taxon>Fabales</taxon>
        <taxon>Fabaceae</taxon>
        <taxon>Papilionoideae</taxon>
        <taxon>50 kb inversion clade</taxon>
        <taxon>NPAAA clade</taxon>
        <taxon>Hologalegina</taxon>
        <taxon>IRL clade</taxon>
        <taxon>Trifolieae</taxon>
        <taxon>Trifolium</taxon>
    </lineage>
</organism>
<dbReference type="Pfam" id="PF00560">
    <property type="entry name" value="LRR_1"/>
    <property type="match status" value="1"/>
</dbReference>
<keyword evidence="3" id="KW-0675">Receptor</keyword>
<reference evidence="3 4" key="2">
    <citation type="journal article" date="2017" name="Front. Plant Sci.">
        <title>Gene Classification and Mining of Molecular Markers Useful in Red Clover (Trifolium pratense) Breeding.</title>
        <authorList>
            <person name="Istvanek J."/>
            <person name="Dluhosova J."/>
            <person name="Dluhos P."/>
            <person name="Patkova L."/>
            <person name="Nedelnik J."/>
            <person name="Repkova J."/>
        </authorList>
    </citation>
    <scope>NUCLEOTIDE SEQUENCE [LARGE SCALE GENOMIC DNA]</scope>
    <source>
        <strain evidence="4">cv. Tatra</strain>
        <tissue evidence="3">Young leaves</tissue>
    </source>
</reference>
<evidence type="ECO:0000313" key="4">
    <source>
        <dbReference type="Proteomes" id="UP000236291"/>
    </source>
</evidence>
<dbReference type="GO" id="GO:0016301">
    <property type="term" value="F:kinase activity"/>
    <property type="evidence" value="ECO:0007669"/>
    <property type="project" value="UniProtKB-KW"/>
</dbReference>
<dbReference type="Proteomes" id="UP000236291">
    <property type="component" value="Unassembled WGS sequence"/>
</dbReference>
<gene>
    <name evidence="3" type="ORF">L195_g004158</name>
</gene>
<dbReference type="FunFam" id="3.80.10.10:FF:000383">
    <property type="entry name" value="Leucine-rich repeat receptor protein kinase EMS1"/>
    <property type="match status" value="1"/>
</dbReference>
<reference evidence="3 4" key="1">
    <citation type="journal article" date="2014" name="Am. J. Bot.">
        <title>Genome assembly and annotation for red clover (Trifolium pratense; Fabaceae).</title>
        <authorList>
            <person name="Istvanek J."/>
            <person name="Jaros M."/>
            <person name="Krenek A."/>
            <person name="Repkova J."/>
        </authorList>
    </citation>
    <scope>NUCLEOTIDE SEQUENCE [LARGE SCALE GENOMIC DNA]</scope>
    <source>
        <strain evidence="4">cv. Tatra</strain>
        <tissue evidence="3">Young leaves</tissue>
    </source>
</reference>
<dbReference type="STRING" id="57577.A0A2K3NXA2"/>
<dbReference type="InterPro" id="IPR032675">
    <property type="entry name" value="LRR_dom_sf"/>
</dbReference>
<name>A0A2K3NXA2_TRIPR</name>
<protein>
    <submittedName>
        <fullName evidence="3">Receptor-like protein kinase HSL1-like protein</fullName>
    </submittedName>
</protein>
<dbReference type="PANTHER" id="PTHR48065">
    <property type="entry name" value="OS10G0469600 PROTEIN"/>
    <property type="match status" value="1"/>
</dbReference>
<evidence type="ECO:0000256" key="2">
    <source>
        <dbReference type="ARBA" id="ARBA00022737"/>
    </source>
</evidence>
<keyword evidence="2" id="KW-0677">Repeat</keyword>
<dbReference type="Gene3D" id="3.80.10.10">
    <property type="entry name" value="Ribonuclease Inhibitor"/>
    <property type="match status" value="1"/>
</dbReference>
<evidence type="ECO:0000256" key="1">
    <source>
        <dbReference type="ARBA" id="ARBA00022614"/>
    </source>
</evidence>
<dbReference type="EMBL" id="ASHM01002015">
    <property type="protein sequence ID" value="PNY07656.1"/>
    <property type="molecule type" value="Genomic_DNA"/>
</dbReference>
<evidence type="ECO:0000313" key="3">
    <source>
        <dbReference type="EMBL" id="PNY07656.1"/>
    </source>
</evidence>
<dbReference type="PANTHER" id="PTHR48065:SF75">
    <property type="entry name" value="LEUCINE-RICH REPEAT-CONTAINING N-TERMINAL PLANT-TYPE DOMAIN-CONTAINING PROTEIN"/>
    <property type="match status" value="1"/>
</dbReference>
<keyword evidence="3" id="KW-0418">Kinase</keyword>
<keyword evidence="1" id="KW-0433">Leucine-rich repeat</keyword>